<dbReference type="FunFam" id="3.20.20.80:FF:000077">
    <property type="entry name" value="Arabinogalactan endo-beta-1,4-galactanase"/>
    <property type="match status" value="1"/>
</dbReference>
<dbReference type="EMBL" id="ML977176">
    <property type="protein sequence ID" value="KAF1983244.1"/>
    <property type="molecule type" value="Genomic_DNA"/>
</dbReference>
<sequence>MRTPALQSVFLPLLLLTPPSLAALPYRGVDWSSTALEELTGKTTYQTPSGVAQPLEAILKSSGITTVRQRLWNNPTADAGAYNLTYNLALAARAKAAGLDVYVDFHYSDTWADPAHQTTPAAWARLGIDELADAVYRYTKESLDAFAEAGIAPTIVEIGNEIRQGMLWPLGRNNFNNFGNLARLLHSASAGVKDSAVVPTPKIMLHLDNAWDWATQKWWYDGLFAVGGFDQREDFDIIGLSHYPFYSPDATFVNLRSSLANLKRAYGKETMIVETDWPSSCPRPAHVFPSDVRSIPFSVEGQQTWVKQVAAACEDEGCTGLFYWEPAWIGNAGLGSSCEWNLMVEQSGKAMSSLDVFNEI</sequence>
<proteinExistence type="inferred from homology"/>
<reference evidence="7" key="1">
    <citation type="journal article" date="2020" name="Stud. Mycol.">
        <title>101 Dothideomycetes genomes: a test case for predicting lifestyles and emergence of pathogens.</title>
        <authorList>
            <person name="Haridas S."/>
            <person name="Albert R."/>
            <person name="Binder M."/>
            <person name="Bloem J."/>
            <person name="Labutti K."/>
            <person name="Salamov A."/>
            <person name="Andreopoulos B."/>
            <person name="Baker S."/>
            <person name="Barry K."/>
            <person name="Bills G."/>
            <person name="Bluhm B."/>
            <person name="Cannon C."/>
            <person name="Castanera R."/>
            <person name="Culley D."/>
            <person name="Daum C."/>
            <person name="Ezra D."/>
            <person name="Gonzalez J."/>
            <person name="Henrissat B."/>
            <person name="Kuo A."/>
            <person name="Liang C."/>
            <person name="Lipzen A."/>
            <person name="Lutzoni F."/>
            <person name="Magnuson J."/>
            <person name="Mondo S."/>
            <person name="Nolan M."/>
            <person name="Ohm R."/>
            <person name="Pangilinan J."/>
            <person name="Park H.-J."/>
            <person name="Ramirez L."/>
            <person name="Alfaro M."/>
            <person name="Sun H."/>
            <person name="Tritt A."/>
            <person name="Yoshinaga Y."/>
            <person name="Zwiers L.-H."/>
            <person name="Turgeon B."/>
            <person name="Goodwin S."/>
            <person name="Spatafora J."/>
            <person name="Crous P."/>
            <person name="Grigoriev I."/>
        </authorList>
    </citation>
    <scope>NUCLEOTIDE SEQUENCE</scope>
    <source>
        <strain evidence="7">CBS 113979</strain>
    </source>
</reference>
<accession>A0A6G1GR08</accession>
<dbReference type="PANTHER" id="PTHR34983:SF1">
    <property type="entry name" value="ARABINOGALACTAN ENDO-BETA-1,4-GALACTANASE A"/>
    <property type="match status" value="1"/>
</dbReference>
<dbReference type="PANTHER" id="PTHR34983">
    <property type="entry name" value="ARABINOGALACTAN ENDO-BETA-1,4-GALACTANASE A"/>
    <property type="match status" value="1"/>
</dbReference>
<dbReference type="Gene3D" id="3.20.20.80">
    <property type="entry name" value="Glycosidases"/>
    <property type="match status" value="1"/>
</dbReference>
<dbReference type="GO" id="GO:0045490">
    <property type="term" value="P:pectin catabolic process"/>
    <property type="evidence" value="ECO:0007669"/>
    <property type="project" value="TreeGrafter"/>
</dbReference>
<evidence type="ECO:0000313" key="7">
    <source>
        <dbReference type="EMBL" id="KAF1983244.1"/>
    </source>
</evidence>
<evidence type="ECO:0000256" key="3">
    <source>
        <dbReference type="ARBA" id="ARBA00012556"/>
    </source>
</evidence>
<keyword evidence="6" id="KW-0732">Signal</keyword>
<dbReference type="SUPFAM" id="SSF51445">
    <property type="entry name" value="(Trans)glycosidases"/>
    <property type="match status" value="1"/>
</dbReference>
<evidence type="ECO:0000256" key="2">
    <source>
        <dbReference type="ARBA" id="ARBA00010687"/>
    </source>
</evidence>
<dbReference type="GO" id="GO:0015926">
    <property type="term" value="F:glucosidase activity"/>
    <property type="evidence" value="ECO:0007669"/>
    <property type="project" value="InterPro"/>
</dbReference>
<name>A0A6G1GR08_9PEZI</name>
<dbReference type="Pfam" id="PF07745">
    <property type="entry name" value="Glyco_hydro_53"/>
    <property type="match status" value="1"/>
</dbReference>
<organism evidence="7 8">
    <name type="scientific">Aulographum hederae CBS 113979</name>
    <dbReference type="NCBI Taxonomy" id="1176131"/>
    <lineage>
        <taxon>Eukaryota</taxon>
        <taxon>Fungi</taxon>
        <taxon>Dikarya</taxon>
        <taxon>Ascomycota</taxon>
        <taxon>Pezizomycotina</taxon>
        <taxon>Dothideomycetes</taxon>
        <taxon>Pleosporomycetidae</taxon>
        <taxon>Aulographales</taxon>
        <taxon>Aulographaceae</taxon>
    </lineage>
</organism>
<feature type="chain" id="PRO_5026374576" description="Arabinogalactan endo-beta-1,4-galactanase" evidence="6">
    <location>
        <begin position="23"/>
        <end position="360"/>
    </location>
</feature>
<dbReference type="InterPro" id="IPR017853">
    <property type="entry name" value="GH"/>
</dbReference>
<dbReference type="Proteomes" id="UP000800041">
    <property type="component" value="Unassembled WGS sequence"/>
</dbReference>
<evidence type="ECO:0000256" key="5">
    <source>
        <dbReference type="ARBA" id="ARBA00023295"/>
    </source>
</evidence>
<keyword evidence="8" id="KW-1185">Reference proteome</keyword>
<dbReference type="EC" id="3.2.1.89" evidence="3 6"/>
<evidence type="ECO:0000256" key="1">
    <source>
        <dbReference type="ARBA" id="ARBA00001695"/>
    </source>
</evidence>
<gene>
    <name evidence="7" type="ORF">K402DRAFT_396730</name>
</gene>
<evidence type="ECO:0000256" key="6">
    <source>
        <dbReference type="RuleBase" id="RU361192"/>
    </source>
</evidence>
<comment type="catalytic activity">
    <reaction evidence="1 6">
        <text>The enzyme specifically hydrolyzes (1-&gt;4)-beta-D-galactosidic linkages in type I arabinogalactans.</text>
        <dbReference type="EC" id="3.2.1.89"/>
    </reaction>
</comment>
<keyword evidence="4 6" id="KW-0378">Hydrolase</keyword>
<dbReference type="GO" id="GO:0031218">
    <property type="term" value="F:arabinogalactan endo-1,4-beta-galactosidase activity"/>
    <property type="evidence" value="ECO:0007669"/>
    <property type="project" value="UniProtKB-EC"/>
</dbReference>
<dbReference type="AlphaFoldDB" id="A0A6G1GR08"/>
<comment type="similarity">
    <text evidence="2 6">Belongs to the glycosyl hydrolase 53 family.</text>
</comment>
<evidence type="ECO:0000313" key="8">
    <source>
        <dbReference type="Proteomes" id="UP000800041"/>
    </source>
</evidence>
<keyword evidence="5 6" id="KW-0326">Glycosidase</keyword>
<protein>
    <recommendedName>
        <fullName evidence="3 6">Arabinogalactan endo-beta-1,4-galactanase</fullName>
        <ecNumber evidence="3 6">3.2.1.89</ecNumber>
    </recommendedName>
</protein>
<dbReference type="OrthoDB" id="110914at2759"/>
<evidence type="ECO:0000256" key="4">
    <source>
        <dbReference type="ARBA" id="ARBA00022801"/>
    </source>
</evidence>
<feature type="signal peptide" evidence="6">
    <location>
        <begin position="1"/>
        <end position="22"/>
    </location>
</feature>
<dbReference type="InterPro" id="IPR011683">
    <property type="entry name" value="Glyco_hydro_53"/>
</dbReference>